<evidence type="ECO:0000256" key="2">
    <source>
        <dbReference type="ARBA" id="ARBA00022475"/>
    </source>
</evidence>
<evidence type="ECO:0000256" key="6">
    <source>
        <dbReference type="SAM" id="Phobius"/>
    </source>
</evidence>
<dbReference type="RefSeq" id="WP_011048102.1">
    <property type="nucleotide sequence ID" value="NZ_CP076685.1"/>
</dbReference>
<dbReference type="Pfam" id="PF01810">
    <property type="entry name" value="LysE"/>
    <property type="match status" value="1"/>
</dbReference>
<feature type="transmembrane region" description="Helical" evidence="6">
    <location>
        <begin position="112"/>
        <end position="134"/>
    </location>
</feature>
<dbReference type="PANTHER" id="PTHR30086:SF20">
    <property type="entry name" value="ARGININE EXPORTER PROTEIN ARGO-RELATED"/>
    <property type="match status" value="1"/>
</dbReference>
<feature type="transmembrane region" description="Helical" evidence="6">
    <location>
        <begin position="72"/>
        <end position="92"/>
    </location>
</feature>
<dbReference type="GO" id="GO:0005886">
    <property type="term" value="C:plasma membrane"/>
    <property type="evidence" value="ECO:0007669"/>
    <property type="project" value="UniProtKB-SubCell"/>
</dbReference>
<dbReference type="InterPro" id="IPR001123">
    <property type="entry name" value="LeuE-type"/>
</dbReference>
<keyword evidence="5 6" id="KW-0472">Membrane</keyword>
<dbReference type="AlphaFoldDB" id="A0A850LDA0"/>
<feature type="transmembrane region" description="Helical" evidence="6">
    <location>
        <begin position="6"/>
        <end position="27"/>
    </location>
</feature>
<gene>
    <name evidence="7" type="ORF">HW564_03655</name>
</gene>
<comment type="subcellular location">
    <subcellularLocation>
        <location evidence="1">Cell membrane</location>
        <topology evidence="1">Multi-pass membrane protein</topology>
    </subcellularLocation>
</comment>
<reference evidence="7 8" key="1">
    <citation type="journal article" date="2020" name="Proc. Natl. Acad. Sci. U.S.A.">
        <title>Ecological drivers of bacterial community assembly in synthetic phycospheres.</title>
        <authorList>
            <person name="Fu H."/>
            <person name="Uchimiya M."/>
            <person name="Gore J."/>
            <person name="Moran M.A."/>
        </authorList>
    </citation>
    <scope>NUCLEOTIDE SEQUENCE [LARGE SCALE GENOMIC DNA]</scope>
    <source>
        <strain evidence="7">HF-Din03</strain>
    </source>
</reference>
<feature type="transmembrane region" description="Helical" evidence="6">
    <location>
        <begin position="39"/>
        <end position="66"/>
    </location>
</feature>
<comment type="caution">
    <text evidence="7">The sequence shown here is derived from an EMBL/GenBank/DDBJ whole genome shotgun (WGS) entry which is preliminary data.</text>
</comment>
<evidence type="ECO:0000256" key="1">
    <source>
        <dbReference type="ARBA" id="ARBA00004651"/>
    </source>
</evidence>
<feature type="transmembrane region" description="Helical" evidence="6">
    <location>
        <begin position="146"/>
        <end position="169"/>
    </location>
</feature>
<dbReference type="PANTHER" id="PTHR30086">
    <property type="entry name" value="ARGININE EXPORTER PROTEIN ARGO"/>
    <property type="match status" value="1"/>
</dbReference>
<dbReference type="OMA" id="WVIAISP"/>
<dbReference type="GO" id="GO:0015171">
    <property type="term" value="F:amino acid transmembrane transporter activity"/>
    <property type="evidence" value="ECO:0007669"/>
    <property type="project" value="TreeGrafter"/>
</dbReference>
<evidence type="ECO:0000256" key="4">
    <source>
        <dbReference type="ARBA" id="ARBA00022989"/>
    </source>
</evidence>
<organism evidence="7 8">
    <name type="scientific">Ruegeria pomeroyi</name>
    <dbReference type="NCBI Taxonomy" id="89184"/>
    <lineage>
        <taxon>Bacteria</taxon>
        <taxon>Pseudomonadati</taxon>
        <taxon>Pseudomonadota</taxon>
        <taxon>Alphaproteobacteria</taxon>
        <taxon>Rhodobacterales</taxon>
        <taxon>Roseobacteraceae</taxon>
        <taxon>Ruegeria</taxon>
    </lineage>
</organism>
<sequence>MTWEAWISLVLVAGVAIVTPGPGNLNTLRRAVELGYRSAIFSVMGNAAGLMVLGAATGIGLLAMLIASPGAWALFQWVGIGFLLFLGAQMILTSSHVCTASTPASRRTRFHLFAEAAGVSALNPKAALFFVAIFPLYTDPDRPMPLQVFLIVATCLSISVMSHALYILLAHQMRPHLSRPASYRAFRLCSGLVMLGLALWLLMQNVAGTEVAG</sequence>
<evidence type="ECO:0000313" key="7">
    <source>
        <dbReference type="EMBL" id="NVK96004.1"/>
    </source>
</evidence>
<name>A0A850LDA0_9RHOB</name>
<keyword evidence="2" id="KW-1003">Cell membrane</keyword>
<evidence type="ECO:0000256" key="3">
    <source>
        <dbReference type="ARBA" id="ARBA00022692"/>
    </source>
</evidence>
<protein>
    <submittedName>
        <fullName evidence="7">LysE family translocator</fullName>
    </submittedName>
</protein>
<keyword evidence="4 6" id="KW-1133">Transmembrane helix</keyword>
<feature type="transmembrane region" description="Helical" evidence="6">
    <location>
        <begin position="181"/>
        <end position="203"/>
    </location>
</feature>
<evidence type="ECO:0000313" key="8">
    <source>
        <dbReference type="Proteomes" id="UP000565723"/>
    </source>
</evidence>
<accession>A0A850LDA0</accession>
<keyword evidence="3 6" id="KW-0812">Transmembrane</keyword>
<evidence type="ECO:0000256" key="5">
    <source>
        <dbReference type="ARBA" id="ARBA00023136"/>
    </source>
</evidence>
<dbReference type="Proteomes" id="UP000565723">
    <property type="component" value="Unassembled WGS sequence"/>
</dbReference>
<dbReference type="EMBL" id="JABXIY010000009">
    <property type="protein sequence ID" value="NVK96004.1"/>
    <property type="molecule type" value="Genomic_DNA"/>
</dbReference>
<proteinExistence type="predicted"/>